<keyword evidence="2 8" id="KW-0963">Cytoplasm</keyword>
<evidence type="ECO:0000313" key="11">
    <source>
        <dbReference type="Proteomes" id="UP000215355"/>
    </source>
</evidence>
<keyword evidence="6 8" id="KW-0067">ATP-binding</keyword>
<gene>
    <name evidence="8 10" type="primary">tilS</name>
    <name evidence="10" type="ORF">SAMEA4412673_00602</name>
</gene>
<dbReference type="PANTHER" id="PTHR43033:SF1">
    <property type="entry name" value="TRNA(ILE)-LYSIDINE SYNTHASE-RELATED"/>
    <property type="match status" value="1"/>
</dbReference>
<proteinExistence type="inferred from homology"/>
<dbReference type="AlphaFoldDB" id="A0AAJ4X8T7"/>
<comment type="domain">
    <text evidence="8">The N-terminal region contains the highly conserved SGGXDS motif, predicted to be a P-loop motif involved in ATP binding.</text>
</comment>
<dbReference type="Pfam" id="PF01171">
    <property type="entry name" value="ATP_bind_3"/>
    <property type="match status" value="1"/>
</dbReference>
<dbReference type="InterPro" id="IPR012094">
    <property type="entry name" value="tRNA_Ile_lys_synt"/>
</dbReference>
<comment type="catalytic activity">
    <reaction evidence="7 8">
        <text>cytidine(34) in tRNA(Ile2) + L-lysine + ATP = lysidine(34) in tRNA(Ile2) + AMP + diphosphate + H(+)</text>
        <dbReference type="Rhea" id="RHEA:43744"/>
        <dbReference type="Rhea" id="RHEA-COMP:10625"/>
        <dbReference type="Rhea" id="RHEA-COMP:10670"/>
        <dbReference type="ChEBI" id="CHEBI:15378"/>
        <dbReference type="ChEBI" id="CHEBI:30616"/>
        <dbReference type="ChEBI" id="CHEBI:32551"/>
        <dbReference type="ChEBI" id="CHEBI:33019"/>
        <dbReference type="ChEBI" id="CHEBI:82748"/>
        <dbReference type="ChEBI" id="CHEBI:83665"/>
        <dbReference type="ChEBI" id="CHEBI:456215"/>
        <dbReference type="EC" id="6.3.4.19"/>
    </reaction>
</comment>
<dbReference type="CDD" id="cd01992">
    <property type="entry name" value="TilS_N"/>
    <property type="match status" value="1"/>
</dbReference>
<dbReference type="NCBIfam" id="TIGR02433">
    <property type="entry name" value="lysidine_TilS_C"/>
    <property type="match status" value="1"/>
</dbReference>
<dbReference type="InterPro" id="IPR012795">
    <property type="entry name" value="tRNA_Ile_lys_synt_N"/>
</dbReference>
<dbReference type="GO" id="GO:0032267">
    <property type="term" value="F:tRNA(Ile)-lysidine synthase activity"/>
    <property type="evidence" value="ECO:0007669"/>
    <property type="project" value="UniProtKB-EC"/>
</dbReference>
<comment type="similarity">
    <text evidence="8">Belongs to the tRNA(Ile)-lysidine synthase family.</text>
</comment>
<evidence type="ECO:0000256" key="4">
    <source>
        <dbReference type="ARBA" id="ARBA00022694"/>
    </source>
</evidence>
<evidence type="ECO:0000256" key="6">
    <source>
        <dbReference type="ARBA" id="ARBA00022840"/>
    </source>
</evidence>
<dbReference type="RefSeq" id="WP_093101554.1">
    <property type="nucleotide sequence ID" value="NZ_FNGK01000015.1"/>
</dbReference>
<dbReference type="EMBL" id="LT906468">
    <property type="protein sequence ID" value="SNV42097.1"/>
    <property type="molecule type" value="Genomic_DNA"/>
</dbReference>
<dbReference type="EC" id="6.3.4.19" evidence="8"/>
<dbReference type="Gene3D" id="3.40.50.620">
    <property type="entry name" value="HUPs"/>
    <property type="match status" value="1"/>
</dbReference>
<sequence>MSVSERLKQFIIEKELLDQEDRVLLAVSGGKDSMLMARLFHDLEINCVIAHCNFQLRADESDKDEALVVEYAEDLGFPVFVKRFETEDYAAQHKVSIQMAARELRYQWFEELRTEQACQYIAIAQHANDHLETMLFNLTRSTGIQGLLGIQAKRGVIIRPILFLSANEVAEEVQRLKVPYRDDQSNFSTKYARNKIRLEIIPKFKEIQPDFESILEHNIKHFDESQRFIQNQVEGIRNSLFQKEGKQIKIKVMALQDYACDHFLIFELFKPYNFQRNVIEDLITVLDRGMGQIFESTSHELLLDRDDLILRQKMDERPSEITIENLTAKVNYKSKDFYILETQGKEIVHEESQVQVDADLIKFPLVLRSWQLGDTFKPLGMEGSKKLSDYFIQKKLNRFQKEEVPILVNADGQLIWVVGMRLDNRFKVTENTKKVLTLVYK</sequence>
<evidence type="ECO:0000259" key="9">
    <source>
        <dbReference type="SMART" id="SM00977"/>
    </source>
</evidence>
<dbReference type="InterPro" id="IPR011063">
    <property type="entry name" value="TilS/TtcA_N"/>
</dbReference>
<dbReference type="HAMAP" id="MF_01161">
    <property type="entry name" value="tRNA_Ile_lys_synt"/>
    <property type="match status" value="1"/>
</dbReference>
<dbReference type="KEGG" id="smiz:4412673_00602"/>
<dbReference type="Proteomes" id="UP000215355">
    <property type="component" value="Chromosome 1"/>
</dbReference>
<comment type="subcellular location">
    <subcellularLocation>
        <location evidence="1 8">Cytoplasm</location>
    </subcellularLocation>
</comment>
<keyword evidence="4 8" id="KW-0819">tRNA processing</keyword>
<reference evidence="10 11" key="1">
    <citation type="submission" date="2017-06" db="EMBL/GenBank/DDBJ databases">
        <authorList>
            <consortium name="Pathogen Informatics"/>
        </authorList>
    </citation>
    <scope>NUCLEOTIDE SEQUENCE [LARGE SCALE GENOMIC DNA]</scope>
    <source>
        <strain evidence="10 11">NCTC12149</strain>
    </source>
</reference>
<keyword evidence="3 8" id="KW-0436">Ligase</keyword>
<evidence type="ECO:0000256" key="8">
    <source>
        <dbReference type="HAMAP-Rule" id="MF_01161"/>
    </source>
</evidence>
<dbReference type="Pfam" id="PF11734">
    <property type="entry name" value="TilS_C"/>
    <property type="match status" value="1"/>
</dbReference>
<dbReference type="SMART" id="SM00977">
    <property type="entry name" value="TilS_C"/>
    <property type="match status" value="1"/>
</dbReference>
<name>A0AAJ4X8T7_9SPHI</name>
<dbReference type="SUPFAM" id="SSF56037">
    <property type="entry name" value="PheT/TilS domain"/>
    <property type="match status" value="1"/>
</dbReference>
<dbReference type="InterPro" id="IPR014729">
    <property type="entry name" value="Rossmann-like_a/b/a_fold"/>
</dbReference>
<feature type="domain" description="Lysidine-tRNA(Ile) synthetase C-terminal" evidence="9">
    <location>
        <begin position="365"/>
        <end position="438"/>
    </location>
</feature>
<dbReference type="GO" id="GO:0005737">
    <property type="term" value="C:cytoplasm"/>
    <property type="evidence" value="ECO:0007669"/>
    <property type="project" value="UniProtKB-SubCell"/>
</dbReference>
<keyword evidence="5 8" id="KW-0547">Nucleotide-binding</keyword>
<evidence type="ECO:0000256" key="1">
    <source>
        <dbReference type="ARBA" id="ARBA00004496"/>
    </source>
</evidence>
<dbReference type="NCBIfam" id="TIGR02432">
    <property type="entry name" value="lysidine_TilS_N"/>
    <property type="match status" value="1"/>
</dbReference>
<dbReference type="SUPFAM" id="SSF52402">
    <property type="entry name" value="Adenine nucleotide alpha hydrolases-like"/>
    <property type="match status" value="1"/>
</dbReference>
<feature type="binding site" evidence="8">
    <location>
        <begin position="28"/>
        <end position="33"/>
    </location>
    <ligand>
        <name>ATP</name>
        <dbReference type="ChEBI" id="CHEBI:30616"/>
    </ligand>
</feature>
<evidence type="ECO:0000256" key="3">
    <source>
        <dbReference type="ARBA" id="ARBA00022598"/>
    </source>
</evidence>
<evidence type="ECO:0000256" key="5">
    <source>
        <dbReference type="ARBA" id="ARBA00022741"/>
    </source>
</evidence>
<protein>
    <recommendedName>
        <fullName evidence="8">tRNA(Ile)-lysidine synthase</fullName>
        <ecNumber evidence="8">6.3.4.19</ecNumber>
    </recommendedName>
    <alternativeName>
        <fullName evidence="8">tRNA(Ile)-2-lysyl-cytidine synthase</fullName>
    </alternativeName>
    <alternativeName>
        <fullName evidence="8">tRNA(Ile)-lysidine synthetase</fullName>
    </alternativeName>
</protein>
<dbReference type="InterPro" id="IPR012796">
    <property type="entry name" value="Lysidine-tRNA-synth_C"/>
</dbReference>
<accession>A0AAJ4X8T7</accession>
<comment type="function">
    <text evidence="8">Ligates lysine onto the cytidine present at position 34 of the AUA codon-specific tRNA(Ile) that contains the anticodon CAU, in an ATP-dependent manner. Cytidine is converted to lysidine, thus changing the amino acid specificity of the tRNA from methionine to isoleucine.</text>
</comment>
<dbReference type="GO" id="GO:0005524">
    <property type="term" value="F:ATP binding"/>
    <property type="evidence" value="ECO:0007669"/>
    <property type="project" value="UniProtKB-UniRule"/>
</dbReference>
<evidence type="ECO:0000256" key="7">
    <source>
        <dbReference type="ARBA" id="ARBA00048539"/>
    </source>
</evidence>
<dbReference type="PANTHER" id="PTHR43033">
    <property type="entry name" value="TRNA(ILE)-LYSIDINE SYNTHASE-RELATED"/>
    <property type="match status" value="1"/>
</dbReference>
<organism evidence="10 11">
    <name type="scientific">Sphingobacterium mizutaii</name>
    <dbReference type="NCBI Taxonomy" id="1010"/>
    <lineage>
        <taxon>Bacteria</taxon>
        <taxon>Pseudomonadati</taxon>
        <taxon>Bacteroidota</taxon>
        <taxon>Sphingobacteriia</taxon>
        <taxon>Sphingobacteriales</taxon>
        <taxon>Sphingobacteriaceae</taxon>
        <taxon>Sphingobacterium</taxon>
    </lineage>
</organism>
<evidence type="ECO:0000313" key="10">
    <source>
        <dbReference type="EMBL" id="SNV42097.1"/>
    </source>
</evidence>
<evidence type="ECO:0000256" key="2">
    <source>
        <dbReference type="ARBA" id="ARBA00022490"/>
    </source>
</evidence>
<dbReference type="GO" id="GO:0006400">
    <property type="term" value="P:tRNA modification"/>
    <property type="evidence" value="ECO:0007669"/>
    <property type="project" value="UniProtKB-UniRule"/>
</dbReference>